<name>A0A974VWX5_9NOCA</name>
<keyword evidence="2 5" id="KW-0812">Transmembrane</keyword>
<dbReference type="Pfam" id="PF01566">
    <property type="entry name" value="Nramp"/>
    <property type="match status" value="1"/>
</dbReference>
<evidence type="ECO:0000256" key="4">
    <source>
        <dbReference type="ARBA" id="ARBA00023136"/>
    </source>
</evidence>
<organism evidence="6 7">
    <name type="scientific">Rhodococcus pseudokoreensis</name>
    <dbReference type="NCBI Taxonomy" id="2811421"/>
    <lineage>
        <taxon>Bacteria</taxon>
        <taxon>Bacillati</taxon>
        <taxon>Actinomycetota</taxon>
        <taxon>Actinomycetes</taxon>
        <taxon>Mycobacteriales</taxon>
        <taxon>Nocardiaceae</taxon>
        <taxon>Rhodococcus</taxon>
    </lineage>
</organism>
<dbReference type="NCBIfam" id="NF037982">
    <property type="entry name" value="Nramp_1"/>
    <property type="match status" value="2"/>
</dbReference>
<dbReference type="InterPro" id="IPR001046">
    <property type="entry name" value="NRAMP_fam"/>
</dbReference>
<feature type="transmembrane region" description="Helical" evidence="5">
    <location>
        <begin position="295"/>
        <end position="320"/>
    </location>
</feature>
<geneLocation type="plasmid" evidence="6 7">
    <name>unnamed5</name>
</geneLocation>
<feature type="transmembrane region" description="Helical" evidence="5">
    <location>
        <begin position="203"/>
        <end position="224"/>
    </location>
</feature>
<feature type="transmembrane region" description="Helical" evidence="5">
    <location>
        <begin position="370"/>
        <end position="392"/>
    </location>
</feature>
<evidence type="ECO:0000256" key="5">
    <source>
        <dbReference type="SAM" id="Phobius"/>
    </source>
</evidence>
<evidence type="ECO:0000256" key="2">
    <source>
        <dbReference type="ARBA" id="ARBA00022692"/>
    </source>
</evidence>
<comment type="subcellular location">
    <subcellularLocation>
        <location evidence="1">Membrane</location>
        <topology evidence="1">Multi-pass membrane protein</topology>
    </subcellularLocation>
</comment>
<dbReference type="EMBL" id="CP070614">
    <property type="protein sequence ID" value="QSE87330.1"/>
    <property type="molecule type" value="Genomic_DNA"/>
</dbReference>
<keyword evidence="3 5" id="KW-1133">Transmembrane helix</keyword>
<proteinExistence type="predicted"/>
<keyword evidence="6" id="KW-0614">Plasmid</keyword>
<sequence length="430" mass="45164">MTEVQAKADYSPPTARPAPGWRGRLSYLGPGLVLAATSVGAGDMITSISGASLYGMGLLWVAALGLSIKFVVTEAVGRHYIASGTTIVAGVRTVAAWLPHLLFVFFLVVALVYGAGLSSVAALAVSTLFPAIPVVPASIVIAILAAAIVLYGRYTAFEQTMKWFILLKFGLMVTLAGITLAHLDDWGGFVQSLRPTFPSGSLIDVVALIGGVGGTAGIAAYSYWVREKKWNTRDWVPIMRIDAATSYAIVFVFVIATTIVGTGFVYGTGRSIKGADGLAALSEPLGADLGSATRVLFLVTFFMVVTAALVGGFNALAYLLSDSLRTIRQVPEDAAGSYVSEKSWVFRGFVLLCLTSSIVLVFTGRPVALVLVYAAVGSLVLPILSATLLVLLNRKNVTVSLRNGLASNAILIAALAMFVVLAAVQIMESF</sequence>
<evidence type="ECO:0000313" key="6">
    <source>
        <dbReference type="EMBL" id="QSE87330.1"/>
    </source>
</evidence>
<evidence type="ECO:0000313" key="7">
    <source>
        <dbReference type="Proteomes" id="UP000662986"/>
    </source>
</evidence>
<feature type="transmembrane region" description="Helical" evidence="5">
    <location>
        <begin position="344"/>
        <end position="364"/>
    </location>
</feature>
<feature type="transmembrane region" description="Helical" evidence="5">
    <location>
        <begin position="245"/>
        <end position="266"/>
    </location>
</feature>
<feature type="transmembrane region" description="Helical" evidence="5">
    <location>
        <begin position="131"/>
        <end position="151"/>
    </location>
</feature>
<dbReference type="Proteomes" id="UP000662986">
    <property type="component" value="Plasmid unnamed5"/>
</dbReference>
<feature type="transmembrane region" description="Helical" evidence="5">
    <location>
        <begin position="25"/>
        <end position="45"/>
    </location>
</feature>
<feature type="transmembrane region" description="Helical" evidence="5">
    <location>
        <begin position="404"/>
        <end position="427"/>
    </location>
</feature>
<keyword evidence="7" id="KW-1185">Reference proteome</keyword>
<evidence type="ECO:0000256" key="3">
    <source>
        <dbReference type="ARBA" id="ARBA00022989"/>
    </source>
</evidence>
<keyword evidence="4 5" id="KW-0472">Membrane</keyword>
<feature type="transmembrane region" description="Helical" evidence="5">
    <location>
        <begin position="163"/>
        <end position="183"/>
    </location>
</feature>
<accession>A0A974VWX5</accession>
<evidence type="ECO:0000256" key="1">
    <source>
        <dbReference type="ARBA" id="ARBA00004141"/>
    </source>
</evidence>
<gene>
    <name evidence="6" type="ORF">JWS13_01300</name>
</gene>
<dbReference type="RefSeq" id="WP_206004012.1">
    <property type="nucleotide sequence ID" value="NZ_CP070614.1"/>
</dbReference>
<feature type="transmembrane region" description="Helical" evidence="5">
    <location>
        <begin position="51"/>
        <end position="72"/>
    </location>
</feature>
<reference evidence="6 7" key="2">
    <citation type="journal article" date="2022" name="Arch. Microbiol.">
        <title>Rhodococcus pseudokoreensis sp. nov. isolated from the rhizosphere of young M26 apple rootstocks.</title>
        <authorList>
            <person name="Kampfer P."/>
            <person name="Glaeser S.P."/>
            <person name="Blom J."/>
            <person name="Wolf J."/>
            <person name="Benning S."/>
            <person name="Schloter M."/>
            <person name="Neumann-Schaal M."/>
        </authorList>
    </citation>
    <scope>NUCLEOTIDE SEQUENCE [LARGE SCALE GENOMIC DNA]</scope>
    <source>
        <strain evidence="6 7">R79</strain>
    </source>
</reference>
<reference evidence="6 7" key="1">
    <citation type="journal article" date="2021" name="Microbiol. Resour. Announc.">
        <title>Complete Genome Sequences of Two Rhodococcus sp. Strains with Large and Linear Chromosomes, Isolated from Apple Rhizosphere.</title>
        <authorList>
            <person name="Benning S."/>
            <person name="Brugnone N."/>
            <person name="Siani R."/>
            <person name="Kublik S."/>
            <person name="Schloter M."/>
            <person name="Rad V."/>
        </authorList>
    </citation>
    <scope>NUCLEOTIDE SEQUENCE [LARGE SCALE GENOMIC DNA]</scope>
    <source>
        <strain evidence="6 7">R79</strain>
    </source>
</reference>
<feature type="transmembrane region" description="Helical" evidence="5">
    <location>
        <begin position="101"/>
        <end position="125"/>
    </location>
</feature>
<protein>
    <submittedName>
        <fullName evidence="6">Nramp family divalent metal transporter</fullName>
    </submittedName>
</protein>